<comment type="caution">
    <text evidence="10">The sequence shown here is derived from an EMBL/GenBank/DDBJ whole genome shotgun (WGS) entry which is preliminary data.</text>
</comment>
<sequence length="592" mass="62388">MSLFITKQERAALKRLMPMLEVNKAQFALAVFLGALGLGATIGLGATSAWLIARASQMPPVLFLTVATVGVRFFGVSKAVLRYAQRLASHTVAIYGIADLRENVYRTLATRKTDAITKLKRGDLLERTGADVDALGDLLVKSVLPAWIAAVAGIGTVIGIAFLSPSVALVLAFCLLLSGVIGPLLTARSARIAQLAEEKARTELASEALTLTDHYAELAVSGKMQGVRDSIRQTQHDLTRAKDQAARPAAFAAAIDGIAMGLAVAGAIVLGIPQVHAGFVSAVALAVLVLTPLSSFEGTAELGPAAVQLIRSARAATRIDEILNTEETPNRTDIPPSQVPVLKAENLCVGWPDGPVVATNINLELKPGSRLALVGPSGIGKSTILFTLAGMLEPKSGRVTLNGVDIYGTDRAEVGKRVSLTAEDAHIFATSVLENLRVANPALTEDDATALLDRSGLHEWRTNLPEGISTILGSGGTTVSGGERRRLLLARALAAPAPLLLIDEPGEHVDNHTADKLIRDLLTVDDKSRDLGVLVVTHRLTPLDQAEQAMVISAKKGEPATITARGTHAELVAGNSAYRWALAREGTFETSK</sequence>
<dbReference type="PANTHER" id="PTHR24221">
    <property type="entry name" value="ATP-BINDING CASSETTE SUB-FAMILY B"/>
    <property type="match status" value="1"/>
</dbReference>
<reference evidence="10 11" key="1">
    <citation type="submission" date="2013-05" db="EMBL/GenBank/DDBJ databases">
        <title>The Genome Sequence of Actinomyces europaeus ACS-120-V-COL10B.</title>
        <authorList>
            <consortium name="The Broad Institute Genomics Platform"/>
            <person name="Earl A."/>
            <person name="Ward D."/>
            <person name="Feldgarden M."/>
            <person name="Gevers D."/>
            <person name="Saerens B."/>
            <person name="Vaneechoutte M."/>
            <person name="Walker B."/>
            <person name="Young S."/>
            <person name="Zeng Q."/>
            <person name="Gargeya S."/>
            <person name="Fitzgerald M."/>
            <person name="Haas B."/>
            <person name="Abouelleil A."/>
            <person name="Allen A.W."/>
            <person name="Alvarado L."/>
            <person name="Arachchi H.M."/>
            <person name="Berlin A.M."/>
            <person name="Chapman S.B."/>
            <person name="Gainer-Dewar J."/>
            <person name="Goldberg J."/>
            <person name="Griggs A."/>
            <person name="Gujja S."/>
            <person name="Hansen M."/>
            <person name="Howarth C."/>
            <person name="Imamovic A."/>
            <person name="Ireland A."/>
            <person name="Larimer J."/>
            <person name="McCowan C."/>
            <person name="Murphy C."/>
            <person name="Pearson M."/>
            <person name="Poon T.W."/>
            <person name="Priest M."/>
            <person name="Roberts A."/>
            <person name="Saif S."/>
            <person name="Shea T."/>
            <person name="Sisk P."/>
            <person name="Sykes S."/>
            <person name="Wortman J."/>
            <person name="Nusbaum C."/>
            <person name="Birren B."/>
        </authorList>
    </citation>
    <scope>NUCLEOTIDE SEQUENCE [LARGE SCALE GENOMIC DNA]</scope>
    <source>
        <strain evidence="10 11">ACS-120-V-Col10b</strain>
    </source>
</reference>
<dbReference type="SUPFAM" id="SSF90123">
    <property type="entry name" value="ABC transporter transmembrane region"/>
    <property type="match status" value="1"/>
</dbReference>
<feature type="transmembrane region" description="Helical" evidence="7">
    <location>
        <begin position="169"/>
        <end position="187"/>
    </location>
</feature>
<dbReference type="InterPro" id="IPR003593">
    <property type="entry name" value="AAA+_ATPase"/>
</dbReference>
<dbReference type="InterPro" id="IPR003439">
    <property type="entry name" value="ABC_transporter-like_ATP-bd"/>
</dbReference>
<keyword evidence="3" id="KW-0547">Nucleotide-binding</keyword>
<evidence type="ECO:0000313" key="11">
    <source>
        <dbReference type="Proteomes" id="UP000014387"/>
    </source>
</evidence>
<keyword evidence="2 7" id="KW-0812">Transmembrane</keyword>
<feature type="transmembrane region" description="Helical" evidence="7">
    <location>
        <begin position="249"/>
        <end position="269"/>
    </location>
</feature>
<evidence type="ECO:0000256" key="7">
    <source>
        <dbReference type="SAM" id="Phobius"/>
    </source>
</evidence>
<protein>
    <submittedName>
        <fullName evidence="10">Thiol reductant ABC exporter, CydC subunit</fullName>
    </submittedName>
</protein>
<keyword evidence="4" id="KW-0067">ATP-binding</keyword>
<dbReference type="Pfam" id="PF00664">
    <property type="entry name" value="ABC_membrane"/>
    <property type="match status" value="1"/>
</dbReference>
<dbReference type="SUPFAM" id="SSF52540">
    <property type="entry name" value="P-loop containing nucleoside triphosphate hydrolases"/>
    <property type="match status" value="1"/>
</dbReference>
<proteinExistence type="predicted"/>
<dbReference type="GO" id="GO:0005524">
    <property type="term" value="F:ATP binding"/>
    <property type="evidence" value="ECO:0007669"/>
    <property type="project" value="UniProtKB-KW"/>
</dbReference>
<evidence type="ECO:0000256" key="1">
    <source>
        <dbReference type="ARBA" id="ARBA00004651"/>
    </source>
</evidence>
<dbReference type="GO" id="GO:0016887">
    <property type="term" value="F:ATP hydrolysis activity"/>
    <property type="evidence" value="ECO:0007669"/>
    <property type="project" value="InterPro"/>
</dbReference>
<dbReference type="InterPro" id="IPR027417">
    <property type="entry name" value="P-loop_NTPase"/>
</dbReference>
<comment type="subcellular location">
    <subcellularLocation>
        <location evidence="1">Cell membrane</location>
        <topology evidence="1">Multi-pass membrane protein</topology>
    </subcellularLocation>
</comment>
<dbReference type="EMBL" id="AGWN01000001">
    <property type="protein sequence ID" value="EPD30339.1"/>
    <property type="molecule type" value="Genomic_DNA"/>
</dbReference>
<dbReference type="GO" id="GO:0140359">
    <property type="term" value="F:ABC-type transporter activity"/>
    <property type="evidence" value="ECO:0007669"/>
    <property type="project" value="InterPro"/>
</dbReference>
<dbReference type="AlphaFoldDB" id="A0A9W5RD97"/>
<evidence type="ECO:0000256" key="2">
    <source>
        <dbReference type="ARBA" id="ARBA00022692"/>
    </source>
</evidence>
<dbReference type="InterPro" id="IPR017871">
    <property type="entry name" value="ABC_transporter-like_CS"/>
</dbReference>
<dbReference type="PROSITE" id="PS00211">
    <property type="entry name" value="ABC_TRANSPORTER_1"/>
    <property type="match status" value="1"/>
</dbReference>
<dbReference type="InterPro" id="IPR011527">
    <property type="entry name" value="ABC1_TM_dom"/>
</dbReference>
<dbReference type="GO" id="GO:0045454">
    <property type="term" value="P:cell redox homeostasis"/>
    <property type="evidence" value="ECO:0007669"/>
    <property type="project" value="InterPro"/>
</dbReference>
<dbReference type="InterPro" id="IPR036640">
    <property type="entry name" value="ABC1_TM_sf"/>
</dbReference>
<dbReference type="PROSITE" id="PS50893">
    <property type="entry name" value="ABC_TRANSPORTER_2"/>
    <property type="match status" value="1"/>
</dbReference>
<dbReference type="GO" id="GO:0005886">
    <property type="term" value="C:plasma membrane"/>
    <property type="evidence" value="ECO:0007669"/>
    <property type="project" value="UniProtKB-SubCell"/>
</dbReference>
<dbReference type="Pfam" id="PF00005">
    <property type="entry name" value="ABC_tran"/>
    <property type="match status" value="1"/>
</dbReference>
<dbReference type="SMART" id="SM00382">
    <property type="entry name" value="AAA"/>
    <property type="match status" value="1"/>
</dbReference>
<dbReference type="Gene3D" id="1.20.1560.10">
    <property type="entry name" value="ABC transporter type 1, transmembrane domain"/>
    <property type="match status" value="1"/>
</dbReference>
<evidence type="ECO:0000256" key="6">
    <source>
        <dbReference type="ARBA" id="ARBA00023136"/>
    </source>
</evidence>
<dbReference type="PROSITE" id="PS50929">
    <property type="entry name" value="ABC_TM1F"/>
    <property type="match status" value="1"/>
</dbReference>
<evidence type="ECO:0000313" key="10">
    <source>
        <dbReference type="EMBL" id="EPD30339.1"/>
    </source>
</evidence>
<dbReference type="Proteomes" id="UP000014387">
    <property type="component" value="Unassembled WGS sequence"/>
</dbReference>
<evidence type="ECO:0000256" key="3">
    <source>
        <dbReference type="ARBA" id="ARBA00022741"/>
    </source>
</evidence>
<evidence type="ECO:0000259" key="8">
    <source>
        <dbReference type="PROSITE" id="PS50893"/>
    </source>
</evidence>
<feature type="transmembrane region" description="Helical" evidence="7">
    <location>
        <begin position="144"/>
        <end position="163"/>
    </location>
</feature>
<dbReference type="InterPro" id="IPR014223">
    <property type="entry name" value="ABC_CydC/D"/>
</dbReference>
<evidence type="ECO:0000256" key="4">
    <source>
        <dbReference type="ARBA" id="ARBA00022840"/>
    </source>
</evidence>
<keyword evidence="11" id="KW-1185">Reference proteome</keyword>
<dbReference type="RefSeq" id="WP_016443451.1">
    <property type="nucleotide sequence ID" value="NZ_KE150266.1"/>
</dbReference>
<feature type="domain" description="ABC transporter" evidence="8">
    <location>
        <begin position="342"/>
        <end position="590"/>
    </location>
</feature>
<gene>
    <name evidence="10" type="ORF">HMPREF9238_00076</name>
</gene>
<evidence type="ECO:0000256" key="5">
    <source>
        <dbReference type="ARBA" id="ARBA00022989"/>
    </source>
</evidence>
<feature type="transmembrane region" description="Helical" evidence="7">
    <location>
        <begin position="61"/>
        <end position="81"/>
    </location>
</feature>
<dbReference type="GO" id="GO:0034775">
    <property type="term" value="P:glutathione transmembrane transport"/>
    <property type="evidence" value="ECO:0007669"/>
    <property type="project" value="InterPro"/>
</dbReference>
<dbReference type="InterPro" id="IPR039421">
    <property type="entry name" value="Type_1_exporter"/>
</dbReference>
<accession>A0A9W5RD97</accession>
<dbReference type="Gene3D" id="3.40.50.300">
    <property type="entry name" value="P-loop containing nucleotide triphosphate hydrolases"/>
    <property type="match status" value="1"/>
</dbReference>
<feature type="domain" description="ABC transmembrane type-1" evidence="9">
    <location>
        <begin position="28"/>
        <end position="311"/>
    </location>
</feature>
<dbReference type="OrthoDB" id="3237158at2"/>
<name>A0A9W5RD97_9ACTO</name>
<keyword evidence="6 7" id="KW-0472">Membrane</keyword>
<evidence type="ECO:0000259" key="9">
    <source>
        <dbReference type="PROSITE" id="PS50929"/>
    </source>
</evidence>
<keyword evidence="5 7" id="KW-1133">Transmembrane helix</keyword>
<dbReference type="NCBIfam" id="TIGR02868">
    <property type="entry name" value="CydC"/>
    <property type="match status" value="1"/>
</dbReference>
<dbReference type="GO" id="GO:0034040">
    <property type="term" value="F:ATPase-coupled lipid transmembrane transporter activity"/>
    <property type="evidence" value="ECO:0007669"/>
    <property type="project" value="TreeGrafter"/>
</dbReference>
<dbReference type="PANTHER" id="PTHR24221:SF653">
    <property type="entry name" value="TRANSPORT ATP-BINDING PROTEIN CYDC"/>
    <property type="match status" value="1"/>
</dbReference>
<organism evidence="10 11">
    <name type="scientific">Gleimia europaea ACS-120-V-Col10b</name>
    <dbReference type="NCBI Taxonomy" id="883069"/>
    <lineage>
        <taxon>Bacteria</taxon>
        <taxon>Bacillati</taxon>
        <taxon>Actinomycetota</taxon>
        <taxon>Actinomycetes</taxon>
        <taxon>Actinomycetales</taxon>
        <taxon>Actinomycetaceae</taxon>
        <taxon>Gleimia</taxon>
    </lineage>
</organism>